<accession>A0A382WQM5</accession>
<evidence type="ECO:0000259" key="1">
    <source>
        <dbReference type="Pfam" id="PF08463"/>
    </source>
</evidence>
<organism evidence="2">
    <name type="scientific">marine metagenome</name>
    <dbReference type="NCBI Taxonomy" id="408172"/>
    <lineage>
        <taxon>unclassified sequences</taxon>
        <taxon>metagenomes</taxon>
        <taxon>ecological metagenomes</taxon>
    </lineage>
</organism>
<name>A0A382WQM5_9ZZZZ</name>
<proteinExistence type="predicted"/>
<dbReference type="GO" id="GO:0003824">
    <property type="term" value="F:catalytic activity"/>
    <property type="evidence" value="ECO:0007669"/>
    <property type="project" value="InterPro"/>
</dbReference>
<sequence>DREKVSNLLNGQDVGKFASDLSENLTNNFDDTIKVLQNESLQYQLEHYQRMKDDFVSAVGKEDEVTSEYFEIVINGKEYKPDDYLEMFKKFVREEPDTIEALSILLKRPKDLNTDHLDDLRKKLASKPEQFSVDNLRKAYKNNLADIIGIVKAAINDQTPEETTTRVGKAMGEIMLDKEFSDKEKEWLHWIANHLTSNLLIEKRHFEILPFSRKGGWKRANEDFGGQLEEIIVQLNEMMTS</sequence>
<dbReference type="EMBL" id="UINC01161779">
    <property type="protein sequence ID" value="SVD61167.1"/>
    <property type="molecule type" value="Genomic_DNA"/>
</dbReference>
<gene>
    <name evidence="2" type="ORF">METZ01_LOCUS414021</name>
</gene>
<dbReference type="PANTHER" id="PTHR47396:SF1">
    <property type="entry name" value="ATP-DEPENDENT HELICASE IRC3-RELATED"/>
    <property type="match status" value="1"/>
</dbReference>
<feature type="domain" description="EcoEI R protein C-terminal" evidence="1">
    <location>
        <begin position="83"/>
        <end position="238"/>
    </location>
</feature>
<dbReference type="GO" id="GO:0005829">
    <property type="term" value="C:cytosol"/>
    <property type="evidence" value="ECO:0007669"/>
    <property type="project" value="TreeGrafter"/>
</dbReference>
<dbReference type="AlphaFoldDB" id="A0A382WQM5"/>
<dbReference type="PANTHER" id="PTHR47396">
    <property type="entry name" value="TYPE I RESTRICTION ENZYME ECOKI R PROTEIN"/>
    <property type="match status" value="1"/>
</dbReference>
<dbReference type="Pfam" id="PF08463">
    <property type="entry name" value="EcoEI_R_C"/>
    <property type="match status" value="1"/>
</dbReference>
<reference evidence="2" key="1">
    <citation type="submission" date="2018-05" db="EMBL/GenBank/DDBJ databases">
        <authorList>
            <person name="Lanie J.A."/>
            <person name="Ng W.-L."/>
            <person name="Kazmierczak K.M."/>
            <person name="Andrzejewski T.M."/>
            <person name="Davidsen T.M."/>
            <person name="Wayne K.J."/>
            <person name="Tettelin H."/>
            <person name="Glass J.I."/>
            <person name="Rusch D."/>
            <person name="Podicherti R."/>
            <person name="Tsui H.-C.T."/>
            <person name="Winkler M.E."/>
        </authorList>
    </citation>
    <scope>NUCLEOTIDE SEQUENCE</scope>
</reference>
<dbReference type="InterPro" id="IPR050742">
    <property type="entry name" value="Helicase_Restrict-Modif_Enz"/>
</dbReference>
<evidence type="ECO:0000313" key="2">
    <source>
        <dbReference type="EMBL" id="SVD61167.1"/>
    </source>
</evidence>
<dbReference type="GO" id="GO:0003677">
    <property type="term" value="F:DNA binding"/>
    <property type="evidence" value="ECO:0007669"/>
    <property type="project" value="InterPro"/>
</dbReference>
<dbReference type="InterPro" id="IPR013670">
    <property type="entry name" value="EcoEI_R_C_dom"/>
</dbReference>
<dbReference type="GO" id="GO:0006304">
    <property type="term" value="P:DNA modification"/>
    <property type="evidence" value="ECO:0007669"/>
    <property type="project" value="InterPro"/>
</dbReference>
<feature type="non-terminal residue" evidence="2">
    <location>
        <position position="1"/>
    </location>
</feature>
<protein>
    <recommendedName>
        <fullName evidence="1">EcoEI R protein C-terminal domain-containing protein</fullName>
    </recommendedName>
</protein>